<feature type="compositionally biased region" description="Basic and acidic residues" evidence="2">
    <location>
        <begin position="136"/>
        <end position="153"/>
    </location>
</feature>
<feature type="region of interest" description="Disordered" evidence="2">
    <location>
        <begin position="136"/>
        <end position="208"/>
    </location>
</feature>
<dbReference type="InterPro" id="IPR000504">
    <property type="entry name" value="RRM_dom"/>
</dbReference>
<comment type="caution">
    <text evidence="4">The sequence shown here is derived from an EMBL/GenBank/DDBJ whole genome shotgun (WGS) entry which is preliminary data.</text>
</comment>
<gene>
    <name evidence="4" type="ORF">BSTOLATCC_MIC37907</name>
</gene>
<name>A0AAU9JHN3_9CILI</name>
<dbReference type="EMBL" id="CAJZBQ010000037">
    <property type="protein sequence ID" value="CAG9325161.1"/>
    <property type="molecule type" value="Genomic_DNA"/>
</dbReference>
<dbReference type="AlphaFoldDB" id="A0AAU9JHN3"/>
<evidence type="ECO:0000313" key="4">
    <source>
        <dbReference type="EMBL" id="CAG9325161.1"/>
    </source>
</evidence>
<accession>A0AAU9JHN3</accession>
<feature type="region of interest" description="Disordered" evidence="2">
    <location>
        <begin position="1"/>
        <end position="78"/>
    </location>
</feature>
<organism evidence="4 5">
    <name type="scientific">Blepharisma stoltei</name>
    <dbReference type="NCBI Taxonomy" id="1481888"/>
    <lineage>
        <taxon>Eukaryota</taxon>
        <taxon>Sar</taxon>
        <taxon>Alveolata</taxon>
        <taxon>Ciliophora</taxon>
        <taxon>Postciliodesmatophora</taxon>
        <taxon>Heterotrichea</taxon>
        <taxon>Heterotrichida</taxon>
        <taxon>Blepharismidae</taxon>
        <taxon>Blepharisma</taxon>
    </lineage>
</organism>
<feature type="compositionally biased region" description="Basic residues" evidence="2">
    <location>
        <begin position="30"/>
        <end position="40"/>
    </location>
</feature>
<reference evidence="4" key="1">
    <citation type="submission" date="2021-09" db="EMBL/GenBank/DDBJ databases">
        <authorList>
            <consortium name="AG Swart"/>
            <person name="Singh M."/>
            <person name="Singh A."/>
            <person name="Seah K."/>
            <person name="Emmerich C."/>
        </authorList>
    </citation>
    <scope>NUCLEOTIDE SEQUENCE</scope>
    <source>
        <strain evidence="4">ATCC30299</strain>
    </source>
</reference>
<dbReference type="GO" id="GO:0003723">
    <property type="term" value="F:RNA binding"/>
    <property type="evidence" value="ECO:0007669"/>
    <property type="project" value="UniProtKB-UniRule"/>
</dbReference>
<evidence type="ECO:0000256" key="1">
    <source>
        <dbReference type="PROSITE-ProRule" id="PRU00176"/>
    </source>
</evidence>
<evidence type="ECO:0000256" key="2">
    <source>
        <dbReference type="SAM" id="MobiDB-lite"/>
    </source>
</evidence>
<dbReference type="PROSITE" id="PS50102">
    <property type="entry name" value="RRM"/>
    <property type="match status" value="1"/>
</dbReference>
<dbReference type="Gene3D" id="3.30.70.330">
    <property type="match status" value="1"/>
</dbReference>
<keyword evidence="1" id="KW-0694">RNA-binding</keyword>
<dbReference type="InterPro" id="IPR050441">
    <property type="entry name" value="RBM"/>
</dbReference>
<sequence>MRSPRKRSYSRSSSYERRHRRSSSRDHSYSRHRHRHRHSRDRYDDYDRSYHRRHRSPPRHGGISNPPPGHPDANPGNNIYISNLASETTENDLKELFSNLGTILDMRIIKDPFTKESRRFGFVTFENMEDAEEAIKTKDKSELQGKTIRVERARRSKPHVPTPGAYCGPEGASSKYRNSSSHRSRRSPSPLAERKSASSSRPIPDQAK</sequence>
<protein>
    <recommendedName>
        <fullName evidence="3">RRM domain-containing protein</fullName>
    </recommendedName>
</protein>
<evidence type="ECO:0000313" key="5">
    <source>
        <dbReference type="Proteomes" id="UP001162131"/>
    </source>
</evidence>
<dbReference type="Pfam" id="PF00076">
    <property type="entry name" value="RRM_1"/>
    <property type="match status" value="1"/>
</dbReference>
<dbReference type="InterPro" id="IPR035979">
    <property type="entry name" value="RBD_domain_sf"/>
</dbReference>
<dbReference type="InterPro" id="IPR012677">
    <property type="entry name" value="Nucleotide-bd_a/b_plait_sf"/>
</dbReference>
<proteinExistence type="predicted"/>
<feature type="domain" description="RRM" evidence="3">
    <location>
        <begin position="77"/>
        <end position="155"/>
    </location>
</feature>
<dbReference type="PANTHER" id="PTHR48034">
    <property type="entry name" value="TRANSFORMER-2 SEX-DETERMINING PROTEIN-RELATED"/>
    <property type="match status" value="1"/>
</dbReference>
<keyword evidence="5" id="KW-1185">Reference proteome</keyword>
<dbReference type="SMART" id="SM00360">
    <property type="entry name" value="RRM"/>
    <property type="match status" value="1"/>
</dbReference>
<evidence type="ECO:0000259" key="3">
    <source>
        <dbReference type="PROSITE" id="PS50102"/>
    </source>
</evidence>
<dbReference type="SUPFAM" id="SSF54928">
    <property type="entry name" value="RNA-binding domain, RBD"/>
    <property type="match status" value="1"/>
</dbReference>
<dbReference type="Proteomes" id="UP001162131">
    <property type="component" value="Unassembled WGS sequence"/>
</dbReference>